<dbReference type="STRING" id="1848.SAMN05443637_10266"/>
<reference evidence="9 10" key="1">
    <citation type="submission" date="2016-11" db="EMBL/GenBank/DDBJ databases">
        <authorList>
            <person name="Jaros S."/>
            <person name="Januszkiewicz K."/>
            <person name="Wedrychowicz H."/>
        </authorList>
    </citation>
    <scope>NUCLEOTIDE SEQUENCE [LARGE SCALE GENOMIC DNA]</scope>
    <source>
        <strain evidence="9 10">DSM 43832</strain>
    </source>
</reference>
<evidence type="ECO:0000313" key="10">
    <source>
        <dbReference type="Proteomes" id="UP000184363"/>
    </source>
</evidence>
<comment type="cofactor">
    <cofactor evidence="1">
        <name>Fe(3+)</name>
        <dbReference type="ChEBI" id="CHEBI:29034"/>
    </cofactor>
</comment>
<dbReference type="RefSeq" id="WP_073455526.1">
    <property type="nucleotide sequence ID" value="NZ_CALGVN010000053.1"/>
</dbReference>
<dbReference type="Gene3D" id="2.60.130.10">
    <property type="entry name" value="Aromatic compound dioxygenase"/>
    <property type="match status" value="1"/>
</dbReference>
<evidence type="ECO:0000256" key="1">
    <source>
        <dbReference type="ARBA" id="ARBA00001965"/>
    </source>
</evidence>
<keyword evidence="3" id="KW-0479">Metal-binding</keyword>
<dbReference type="Pfam" id="PF00775">
    <property type="entry name" value="Dioxygenase_C"/>
    <property type="match status" value="1"/>
</dbReference>
<feature type="domain" description="Catechol dioxygenase N-terminal" evidence="8">
    <location>
        <begin position="20"/>
        <end position="91"/>
    </location>
</feature>
<dbReference type="GO" id="GO:0008199">
    <property type="term" value="F:ferric iron binding"/>
    <property type="evidence" value="ECO:0007669"/>
    <property type="project" value="InterPro"/>
</dbReference>
<evidence type="ECO:0000256" key="6">
    <source>
        <dbReference type="ARBA" id="ARBA00023004"/>
    </source>
</evidence>
<dbReference type="PANTHER" id="PTHR33711:SF7">
    <property type="entry name" value="INTRADIOL RING-CLEAVAGE DIOXYGENASES DOMAIN-CONTAINING PROTEIN-RELATED"/>
    <property type="match status" value="1"/>
</dbReference>
<evidence type="ECO:0000256" key="3">
    <source>
        <dbReference type="ARBA" id="ARBA00022723"/>
    </source>
</evidence>
<dbReference type="Pfam" id="PF04444">
    <property type="entry name" value="Dioxygenase_N"/>
    <property type="match status" value="1"/>
</dbReference>
<evidence type="ECO:0000259" key="7">
    <source>
        <dbReference type="Pfam" id="PF00775"/>
    </source>
</evidence>
<evidence type="ECO:0000313" key="9">
    <source>
        <dbReference type="EMBL" id="SHK03339.1"/>
    </source>
</evidence>
<comment type="similarity">
    <text evidence="2">Belongs to the intradiol ring-cleavage dioxygenase family.</text>
</comment>
<evidence type="ECO:0000256" key="5">
    <source>
        <dbReference type="ARBA" id="ARBA00023002"/>
    </source>
</evidence>
<keyword evidence="6" id="KW-0408">Iron</keyword>
<name>A0A1M6P5S1_PSETH</name>
<evidence type="ECO:0000256" key="2">
    <source>
        <dbReference type="ARBA" id="ARBA00007825"/>
    </source>
</evidence>
<dbReference type="InterPro" id="IPR015889">
    <property type="entry name" value="Intradiol_dOase_core"/>
</dbReference>
<feature type="domain" description="Intradiol ring-cleavage dioxygenases" evidence="7">
    <location>
        <begin position="119"/>
        <end position="269"/>
    </location>
</feature>
<dbReference type="GO" id="GO:0018576">
    <property type="term" value="F:catechol 1,2-dioxygenase activity"/>
    <property type="evidence" value="ECO:0007669"/>
    <property type="project" value="InterPro"/>
</dbReference>
<dbReference type="EMBL" id="FRAP01000002">
    <property type="protein sequence ID" value="SHK03339.1"/>
    <property type="molecule type" value="Genomic_DNA"/>
</dbReference>
<dbReference type="InterPro" id="IPR050770">
    <property type="entry name" value="Intradiol_RC_Dioxygenase"/>
</dbReference>
<evidence type="ECO:0000259" key="8">
    <source>
        <dbReference type="Pfam" id="PF04444"/>
    </source>
</evidence>
<keyword evidence="4 9" id="KW-0223">Dioxygenase</keyword>
<dbReference type="GO" id="GO:0009712">
    <property type="term" value="P:catechol-containing compound metabolic process"/>
    <property type="evidence" value="ECO:0007669"/>
    <property type="project" value="InterPro"/>
</dbReference>
<keyword evidence="5" id="KW-0560">Oxidoreductase</keyword>
<keyword evidence="10" id="KW-1185">Reference proteome</keyword>
<accession>A0A1M6P5S1</accession>
<dbReference type="OrthoDB" id="9800887at2"/>
<gene>
    <name evidence="9" type="ORF">SAMN05443637_10266</name>
</gene>
<dbReference type="Proteomes" id="UP000184363">
    <property type="component" value="Unassembled WGS sequence"/>
</dbReference>
<dbReference type="PANTHER" id="PTHR33711">
    <property type="entry name" value="DIOXYGENASE, PUTATIVE (AFU_ORTHOLOGUE AFUA_2G02910)-RELATED"/>
    <property type="match status" value="1"/>
</dbReference>
<sequence length="273" mass="30032">MRTVLPELTEQVVAQIRPADDRLRDLLGHAVRHLHAFVRETGLTQDEWAAVIEFLTRTGRMCTPERQEFVLLSDVLGVSMLVDAVTNDGTEATESTVLGPFYTGRQRDLGAGASILLREEPSAPLAVRGRVLDAAGAPVESAIVEVWQAASNQLYDVQDPEQPAGHLRGTFRTGPQGEYAFRTVVPTSYPIPDDGPVGQLLQRIGRHPYRPAHIHFRLSAPGCRTLVTHLFLAGDDYLESDAVYGVKPSLVVRPQPQDQGYVVAYDFRLAKDA</sequence>
<evidence type="ECO:0000256" key="4">
    <source>
        <dbReference type="ARBA" id="ARBA00022964"/>
    </source>
</evidence>
<dbReference type="SUPFAM" id="SSF49482">
    <property type="entry name" value="Aromatic compound dioxygenase"/>
    <property type="match status" value="1"/>
</dbReference>
<dbReference type="InterPro" id="IPR000627">
    <property type="entry name" value="Intradiol_dOase_C"/>
</dbReference>
<protein>
    <submittedName>
        <fullName evidence="9">Catechol 1,2-dioxygenase</fullName>
    </submittedName>
</protein>
<organism evidence="9 10">
    <name type="scientific">Pseudonocardia thermophila</name>
    <dbReference type="NCBI Taxonomy" id="1848"/>
    <lineage>
        <taxon>Bacteria</taxon>
        <taxon>Bacillati</taxon>
        <taxon>Actinomycetota</taxon>
        <taxon>Actinomycetes</taxon>
        <taxon>Pseudonocardiales</taxon>
        <taxon>Pseudonocardiaceae</taxon>
        <taxon>Pseudonocardia</taxon>
    </lineage>
</organism>
<dbReference type="AlphaFoldDB" id="A0A1M6P5S1"/>
<dbReference type="InterPro" id="IPR007535">
    <property type="entry name" value="Catechol_dOase_N"/>
</dbReference>
<proteinExistence type="inferred from homology"/>